<accession>A0ABV8R6Q1</accession>
<evidence type="ECO:0000256" key="1">
    <source>
        <dbReference type="ARBA" id="ARBA00023015"/>
    </source>
</evidence>
<proteinExistence type="predicted"/>
<evidence type="ECO:0000313" key="5">
    <source>
        <dbReference type="Proteomes" id="UP001595773"/>
    </source>
</evidence>
<dbReference type="EMBL" id="JBHSCQ010000022">
    <property type="protein sequence ID" value="MFC4267059.1"/>
    <property type="molecule type" value="Genomic_DNA"/>
</dbReference>
<protein>
    <submittedName>
        <fullName evidence="4">TetR/AcrR family transcriptional regulator</fullName>
    </submittedName>
</protein>
<dbReference type="SUPFAM" id="SSF46689">
    <property type="entry name" value="Homeodomain-like"/>
    <property type="match status" value="1"/>
</dbReference>
<dbReference type="InterPro" id="IPR025996">
    <property type="entry name" value="MT1864/Rv1816-like_C"/>
</dbReference>
<dbReference type="Proteomes" id="UP001595773">
    <property type="component" value="Unassembled WGS sequence"/>
</dbReference>
<organism evidence="4 5">
    <name type="scientific">Arthrobacter cryoconiti</name>
    <dbReference type="NCBI Taxonomy" id="748907"/>
    <lineage>
        <taxon>Bacteria</taxon>
        <taxon>Bacillati</taxon>
        <taxon>Actinomycetota</taxon>
        <taxon>Actinomycetes</taxon>
        <taxon>Micrococcales</taxon>
        <taxon>Micrococcaceae</taxon>
        <taxon>Arthrobacter</taxon>
    </lineage>
</organism>
<name>A0ABV8R6Q1_9MICC</name>
<comment type="caution">
    <text evidence="4">The sequence shown here is derived from an EMBL/GenBank/DDBJ whole genome shotgun (WGS) entry which is preliminary data.</text>
</comment>
<sequence>MARAGLSADRLALAGADLADQIGFENVSVAKLARHFNVKPASLYSHVESSADLKTRITLLALTELADSTAEAVAGRSGEPALTALGNSFRNYAHAHPGRFAAMQRQLDPQTAAQSAGPRHVRLMRAILDGYQLNEADQTHAIRLIGSVLRGYVSLELSGSFSHSEPSSGESWKHIVHGLNVLLENW</sequence>
<dbReference type="Pfam" id="PF13305">
    <property type="entry name" value="TetR_C_33"/>
    <property type="match status" value="1"/>
</dbReference>
<evidence type="ECO:0000259" key="3">
    <source>
        <dbReference type="Pfam" id="PF13305"/>
    </source>
</evidence>
<feature type="domain" description="HTH-type transcriptional regulator MT1864/Rv1816-like C-terminal" evidence="3">
    <location>
        <begin position="82"/>
        <end position="178"/>
    </location>
</feature>
<keyword evidence="2" id="KW-0804">Transcription</keyword>
<keyword evidence="1" id="KW-0805">Transcription regulation</keyword>
<gene>
    <name evidence="4" type="ORF">ACFOW9_15725</name>
</gene>
<evidence type="ECO:0000256" key="2">
    <source>
        <dbReference type="ARBA" id="ARBA00023163"/>
    </source>
</evidence>
<dbReference type="RefSeq" id="WP_230065731.1">
    <property type="nucleotide sequence ID" value="NZ_BAABLL010000010.1"/>
</dbReference>
<dbReference type="InterPro" id="IPR009057">
    <property type="entry name" value="Homeodomain-like_sf"/>
</dbReference>
<dbReference type="SUPFAM" id="SSF48498">
    <property type="entry name" value="Tetracyclin repressor-like, C-terminal domain"/>
    <property type="match status" value="1"/>
</dbReference>
<evidence type="ECO:0000313" key="4">
    <source>
        <dbReference type="EMBL" id="MFC4267059.1"/>
    </source>
</evidence>
<dbReference type="InterPro" id="IPR036271">
    <property type="entry name" value="Tet_transcr_reg_TetR-rel_C_sf"/>
</dbReference>
<reference evidence="5" key="1">
    <citation type="journal article" date="2019" name="Int. J. Syst. Evol. Microbiol.">
        <title>The Global Catalogue of Microorganisms (GCM) 10K type strain sequencing project: providing services to taxonomists for standard genome sequencing and annotation.</title>
        <authorList>
            <consortium name="The Broad Institute Genomics Platform"/>
            <consortium name="The Broad Institute Genome Sequencing Center for Infectious Disease"/>
            <person name="Wu L."/>
            <person name="Ma J."/>
        </authorList>
    </citation>
    <scope>NUCLEOTIDE SEQUENCE [LARGE SCALE GENOMIC DNA]</scope>
    <source>
        <strain evidence="5">CGMCC 1.10698</strain>
    </source>
</reference>
<dbReference type="Gene3D" id="1.10.357.10">
    <property type="entry name" value="Tetracycline Repressor, domain 2"/>
    <property type="match status" value="1"/>
</dbReference>
<keyword evidence="5" id="KW-1185">Reference proteome</keyword>
<dbReference type="Gene3D" id="1.10.10.60">
    <property type="entry name" value="Homeodomain-like"/>
    <property type="match status" value="1"/>
</dbReference>